<accession>A0A2N4UIW3</accession>
<dbReference type="EMBL" id="PDNV01000003">
    <property type="protein sequence ID" value="PLC54966.1"/>
    <property type="molecule type" value="Genomic_DNA"/>
</dbReference>
<sequence>MYVTRAEFWELLMAFSIESGMLRTAKGLDLLSVVWAIVATFSMFAVAMTSGFFRDFFIQWMIFAVAIPVGIRAVAWLIRGFFPANTAEKQPREV</sequence>
<keyword evidence="3" id="KW-1185">Reference proteome</keyword>
<name>A0A2N4UIW3_9BURK</name>
<keyword evidence="1" id="KW-0812">Transmembrane</keyword>
<keyword evidence="1" id="KW-0472">Membrane</keyword>
<keyword evidence="1" id="KW-1133">Transmembrane helix</keyword>
<organism evidence="2 3">
    <name type="scientific">Pollutimonas nitritireducens</name>
    <dbReference type="NCBI Taxonomy" id="2045209"/>
    <lineage>
        <taxon>Bacteria</taxon>
        <taxon>Pseudomonadati</taxon>
        <taxon>Pseudomonadota</taxon>
        <taxon>Betaproteobacteria</taxon>
        <taxon>Burkholderiales</taxon>
        <taxon>Alcaligenaceae</taxon>
        <taxon>Pollutimonas</taxon>
    </lineage>
</organism>
<gene>
    <name evidence="2" type="ORF">CR155_05800</name>
</gene>
<proteinExistence type="predicted"/>
<dbReference type="AlphaFoldDB" id="A0A2N4UIW3"/>
<protein>
    <submittedName>
        <fullName evidence="2">Uncharacterized protein</fullName>
    </submittedName>
</protein>
<dbReference type="Proteomes" id="UP000234328">
    <property type="component" value="Unassembled WGS sequence"/>
</dbReference>
<evidence type="ECO:0000256" key="1">
    <source>
        <dbReference type="SAM" id="Phobius"/>
    </source>
</evidence>
<evidence type="ECO:0000313" key="2">
    <source>
        <dbReference type="EMBL" id="PLC54966.1"/>
    </source>
</evidence>
<evidence type="ECO:0000313" key="3">
    <source>
        <dbReference type="Proteomes" id="UP000234328"/>
    </source>
</evidence>
<comment type="caution">
    <text evidence="2">The sequence shown here is derived from an EMBL/GenBank/DDBJ whole genome shotgun (WGS) entry which is preliminary data.</text>
</comment>
<feature type="transmembrane region" description="Helical" evidence="1">
    <location>
        <begin position="58"/>
        <end position="82"/>
    </location>
</feature>
<reference evidence="2 3" key="1">
    <citation type="submission" date="2017-10" db="EMBL/GenBank/DDBJ databases">
        <title>Two draft genome sequences of Pusillimonas sp. strains isolated from a nitrate- and radionuclide-contaminated groundwater in Russia.</title>
        <authorList>
            <person name="Grouzdev D.S."/>
            <person name="Tourova T.P."/>
            <person name="Goeva M.A."/>
            <person name="Babich T.L."/>
            <person name="Sokolova D.S."/>
            <person name="Abdullin R."/>
            <person name="Poltaraus A.B."/>
            <person name="Toshchakov S.V."/>
            <person name="Nazina T.N."/>
        </authorList>
    </citation>
    <scope>NUCLEOTIDE SEQUENCE [LARGE SCALE GENOMIC DNA]</scope>
    <source>
        <strain evidence="2 3">JR1/69-2-13</strain>
    </source>
</reference>
<feature type="transmembrane region" description="Helical" evidence="1">
    <location>
        <begin position="30"/>
        <end position="52"/>
    </location>
</feature>